<accession>A0A9D5DGR8</accession>
<sequence length="1010" mass="115915">MGRRAKTGKDRLDRYYHLAKEQGYRARSAFKLIQLAQKFNIFKNCEVLVDLCAAPGGWLQVAKRNMGVSSKIIGVDLVAIKGIPGVTTFKCDITTQRCRKLISDELNGIPVDVVLHDGAPNVGTSWDKDAYIQNELVLHSAELACEILRPNGIFVTKVFRSTDYNSVLWVLSQLFKTVKATKPQSSRNVSAEIFLVCLGYKAPKKIDSRFFDPKYVFLSNKDENEGVDILSMGNSLEKSHRKDDSDNVDDCTGSDSDSSVDNQESAKFSRKTKKSMKSSLSELIKGIGKRNRDGYEKGDDFRVISAYDFFHSDNPALVLLKNNTINLNPKKIDEKNTIERGFIDLIMNHSKTTHEIKLLCEDLKVLGKKELMQLLKWRFLVLKDIKANKGKDEPLLVSKNNELANGREASVEDSEEEYEEEDDDGDENDEEGEEAHQIDQELLDLLKEQRRRNKILEKKKRLQQRKREWRTSISKGGFDVEGNEQDLFRYTKEVEDVLENEDRNVPIEGYFPKTENYNDSYLFGQDFKLSLGDLGTENDRKMDIHLGSSDDEELDKSDILGIDLDIQDYIRKTHSKNGDNLKMEKQKSKLLSEKKETRRKKIISGWVDEMNQFSDKIEGENRQILAKKALNQMYSDSDDSDMDIKEKFGDEELEARGSGLSSGKTSNLQDYKNQIKKDALSNRWFSNSVFSDFMGANEPLNDDGSMIKELSDSEIPQIPLNEKKLKKLKNKKLQSKNKDNESKNNEIEFVPKSTESIDWSGGDHELTLHSGNDSDQENLEGDVEYNSDGESIQESVDEQFVKPNNEDDLKMIQGIGSLLINKSTRMDLIDGSYNRYAFHDPDEDLENNILGLPSWFVEDENKHNKPELPITKDLMAQYRAKLREIKNRPIRKETEALARKKRRYERIMERARKKAESIADSGELNEASKSKAINSLIKKAQKVTSKKRVNVYTVTRRHGLSKQVKNKDKSINSTNLKTKFVDKRLKKDKRAIKHIDKKKRHVSRRKNKKR</sequence>
<dbReference type="GO" id="GO:0000463">
    <property type="term" value="P:maturation of LSU-rRNA from tricistronic rRNA transcript (SSU-rRNA, 5.8S rRNA, LSU-rRNA)"/>
    <property type="evidence" value="ECO:0007669"/>
    <property type="project" value="TreeGrafter"/>
</dbReference>
<feature type="region of interest" description="Disordered" evidence="9">
    <location>
        <begin position="399"/>
        <end position="436"/>
    </location>
</feature>
<feature type="compositionally biased region" description="Acidic residues" evidence="9">
    <location>
        <begin position="774"/>
        <end position="783"/>
    </location>
</feature>
<feature type="binding site" evidence="8">
    <location>
        <position position="76"/>
    </location>
    <ligand>
        <name>S-adenosyl-L-methionine</name>
        <dbReference type="ChEBI" id="CHEBI:59789"/>
    </ligand>
</feature>
<dbReference type="OrthoDB" id="1287559at2759"/>
<evidence type="ECO:0000256" key="4">
    <source>
        <dbReference type="ARBA" id="ARBA00022603"/>
    </source>
</evidence>
<dbReference type="InterPro" id="IPR012920">
    <property type="entry name" value="rRNA_MeTfrase_SPB1-like_C"/>
</dbReference>
<keyword evidence="8" id="KW-0175">Coiled coil</keyword>
<dbReference type="PANTHER" id="PTHR10920:SF13">
    <property type="entry name" value="PRE-RRNA 2'-O-RIBOSE RNA METHYLTRANSFERASE FTSJ3"/>
    <property type="match status" value="1"/>
</dbReference>
<dbReference type="AlphaFoldDB" id="A0A9D5DGR8"/>
<evidence type="ECO:0000256" key="6">
    <source>
        <dbReference type="ARBA" id="ARBA00022691"/>
    </source>
</evidence>
<dbReference type="InterPro" id="IPR050082">
    <property type="entry name" value="RNA_methyltr_RlmE"/>
</dbReference>
<comment type="caution">
    <text evidence="13">The sequence shown here is derived from an EMBL/GenBank/DDBJ whole genome shotgun (WGS) entry which is preliminary data.</text>
</comment>
<dbReference type="InterPro" id="IPR029063">
    <property type="entry name" value="SAM-dependent_MTases_sf"/>
</dbReference>
<dbReference type="InterPro" id="IPR024576">
    <property type="entry name" value="rRNA_MeTfrase_Spb1_DUF3381"/>
</dbReference>
<feature type="compositionally biased region" description="Polar residues" evidence="9">
    <location>
        <begin position="253"/>
        <end position="266"/>
    </location>
</feature>
<dbReference type="SUPFAM" id="SSF53335">
    <property type="entry name" value="S-adenosyl-L-methionine-dependent methyltransferases"/>
    <property type="match status" value="1"/>
</dbReference>
<feature type="active site" description="Proton acceptor" evidence="8">
    <location>
        <position position="157"/>
    </location>
</feature>
<comment type="catalytic activity">
    <reaction evidence="8">
        <text>a ribonucleotide in rRNA + S-adenosyl-L-methionine = a 2'-O-methylribonucleotide in rRNA + S-adenosyl-L-homocysteine + H(+)</text>
        <dbReference type="Rhea" id="RHEA:48628"/>
        <dbReference type="Rhea" id="RHEA-COMP:12164"/>
        <dbReference type="Rhea" id="RHEA-COMP:12165"/>
        <dbReference type="ChEBI" id="CHEBI:15378"/>
        <dbReference type="ChEBI" id="CHEBI:57856"/>
        <dbReference type="ChEBI" id="CHEBI:59789"/>
        <dbReference type="ChEBI" id="CHEBI:90675"/>
        <dbReference type="ChEBI" id="CHEBI:90676"/>
    </reaction>
</comment>
<feature type="compositionally biased region" description="Basic residues" evidence="9">
    <location>
        <begin position="724"/>
        <end position="735"/>
    </location>
</feature>
<dbReference type="HAMAP" id="MF_03163">
    <property type="entry name" value="RNA_methyltr_E_SPB1"/>
    <property type="match status" value="1"/>
</dbReference>
<keyword evidence="5 8" id="KW-0808">Transferase</keyword>
<evidence type="ECO:0000259" key="12">
    <source>
        <dbReference type="Pfam" id="PF11861"/>
    </source>
</evidence>
<keyword evidence="6 8" id="KW-0949">S-adenosyl-L-methionine</keyword>
<dbReference type="EC" id="2.1.1.-" evidence="8"/>
<dbReference type="Pfam" id="PF07780">
    <property type="entry name" value="Spb1_C"/>
    <property type="match status" value="1"/>
</dbReference>
<evidence type="ECO:0000256" key="1">
    <source>
        <dbReference type="ARBA" id="ARBA00004604"/>
    </source>
</evidence>
<dbReference type="GO" id="GO:0030687">
    <property type="term" value="C:preribosome, large subunit precursor"/>
    <property type="evidence" value="ECO:0007669"/>
    <property type="project" value="TreeGrafter"/>
</dbReference>
<feature type="binding site" evidence="8">
    <location>
        <position position="92"/>
    </location>
    <ligand>
        <name>S-adenosyl-L-methionine</name>
        <dbReference type="ChEBI" id="CHEBI:59789"/>
    </ligand>
</feature>
<feature type="region of interest" description="Disordered" evidence="9">
    <location>
        <begin position="978"/>
        <end position="1010"/>
    </location>
</feature>
<evidence type="ECO:0000259" key="10">
    <source>
        <dbReference type="Pfam" id="PF01728"/>
    </source>
</evidence>
<dbReference type="Proteomes" id="UP001067231">
    <property type="component" value="Unassembled WGS sequence"/>
</dbReference>
<feature type="domain" description="Ribosomal RNA methyltransferase SPB1-like C-terminal" evidence="11">
    <location>
        <begin position="775"/>
        <end position="997"/>
    </location>
</feature>
<comment type="subcellular location">
    <subcellularLocation>
        <location evidence="1 8">Nucleus</location>
        <location evidence="1 8">Nucleolus</location>
    </subcellularLocation>
</comment>
<organism evidence="13">
    <name type="scientific">Cryptosporidium canis</name>
    <dbReference type="NCBI Taxonomy" id="195482"/>
    <lineage>
        <taxon>Eukaryota</taxon>
        <taxon>Sar</taxon>
        <taxon>Alveolata</taxon>
        <taxon>Apicomplexa</taxon>
        <taxon>Conoidasida</taxon>
        <taxon>Coccidia</taxon>
        <taxon>Eucoccidiorida</taxon>
        <taxon>Eimeriorina</taxon>
        <taxon>Cryptosporidiidae</taxon>
        <taxon>Cryptosporidium</taxon>
    </lineage>
</organism>
<keyword evidence="7 8" id="KW-0539">Nucleus</keyword>
<feature type="compositionally biased region" description="Basic and acidic residues" evidence="9">
    <location>
        <begin position="736"/>
        <end position="746"/>
    </location>
</feature>
<dbReference type="EMBL" id="JAPCXC010000054">
    <property type="protein sequence ID" value="KAJ1607805.1"/>
    <property type="molecule type" value="Genomic_DNA"/>
</dbReference>
<dbReference type="PANTHER" id="PTHR10920">
    <property type="entry name" value="RIBOSOMAL RNA METHYLTRANSFERASE"/>
    <property type="match status" value="1"/>
</dbReference>
<name>A0A9D5DGR8_9CRYT</name>
<feature type="domain" description="Ribosomal RNA methyltransferase FtsJ" evidence="10">
    <location>
        <begin position="24"/>
        <end position="200"/>
    </location>
</feature>
<feature type="region of interest" description="Disordered" evidence="9">
    <location>
        <begin position="721"/>
        <end position="783"/>
    </location>
</feature>
<evidence type="ECO:0000256" key="3">
    <source>
        <dbReference type="ARBA" id="ARBA00022552"/>
    </source>
</evidence>
<evidence type="ECO:0000259" key="11">
    <source>
        <dbReference type="Pfam" id="PF07780"/>
    </source>
</evidence>
<evidence type="ECO:0000256" key="8">
    <source>
        <dbReference type="HAMAP-Rule" id="MF_03163"/>
    </source>
</evidence>
<dbReference type="GO" id="GO:0016435">
    <property type="term" value="F:rRNA (guanine) methyltransferase activity"/>
    <property type="evidence" value="ECO:0007669"/>
    <property type="project" value="TreeGrafter"/>
</dbReference>
<reference evidence="13" key="1">
    <citation type="submission" date="2022-10" db="EMBL/GenBank/DDBJ databases">
        <title>Adaptive evolution leads to modifications in subtelomeric GC content in a zoonotic Cryptosporidium species.</title>
        <authorList>
            <person name="Li J."/>
            <person name="Feng Y."/>
            <person name="Xiao L."/>
        </authorList>
    </citation>
    <scope>NUCLEOTIDE SEQUENCE</scope>
    <source>
        <strain evidence="13">33844</strain>
    </source>
</reference>
<dbReference type="InterPro" id="IPR015507">
    <property type="entry name" value="rRNA-MeTfrase_E"/>
</dbReference>
<feature type="region of interest" description="Disordered" evidence="9">
    <location>
        <begin position="237"/>
        <end position="273"/>
    </location>
</feature>
<feature type="binding site" evidence="8">
    <location>
        <position position="117"/>
    </location>
    <ligand>
        <name>S-adenosyl-L-methionine</name>
        <dbReference type="ChEBI" id="CHEBI:59789"/>
    </ligand>
</feature>
<feature type="domain" description="DUF3381" evidence="12">
    <location>
        <begin position="289"/>
        <end position="468"/>
    </location>
</feature>
<dbReference type="FunFam" id="3.40.50.150:FF:000004">
    <property type="entry name" value="AdoMet-dependent rRNA methyltransferase SPB1"/>
    <property type="match status" value="1"/>
</dbReference>
<dbReference type="GO" id="GO:0000466">
    <property type="term" value="P:maturation of 5.8S rRNA from tricistronic rRNA transcript (SSU-rRNA, 5.8S rRNA, LSU-rRNA)"/>
    <property type="evidence" value="ECO:0007669"/>
    <property type="project" value="TreeGrafter"/>
</dbReference>
<evidence type="ECO:0000313" key="13">
    <source>
        <dbReference type="EMBL" id="KAJ1607805.1"/>
    </source>
</evidence>
<comment type="function">
    <text evidence="8">Probable methyltransferase involved in the maturation of rRNA and in the biogenesis of ribosomal subunits.</text>
</comment>
<dbReference type="GO" id="GO:0005730">
    <property type="term" value="C:nucleolus"/>
    <property type="evidence" value="ECO:0007669"/>
    <property type="project" value="UniProtKB-SubCell"/>
</dbReference>
<keyword evidence="4 8" id="KW-0489">Methyltransferase</keyword>
<proteinExistence type="inferred from homology"/>
<dbReference type="Pfam" id="PF11861">
    <property type="entry name" value="DUF3381"/>
    <property type="match status" value="1"/>
</dbReference>
<keyword evidence="3 8" id="KW-0698">rRNA processing</keyword>
<gene>
    <name evidence="13" type="ORF">OJ253_2172</name>
</gene>
<dbReference type="GO" id="GO:0008650">
    <property type="term" value="F:rRNA (uridine-2'-O-)-methyltransferase activity"/>
    <property type="evidence" value="ECO:0007669"/>
    <property type="project" value="TreeGrafter"/>
</dbReference>
<evidence type="ECO:0000256" key="5">
    <source>
        <dbReference type="ARBA" id="ARBA00022679"/>
    </source>
</evidence>
<feature type="coiled-coil region" evidence="8">
    <location>
        <begin position="439"/>
        <end position="472"/>
    </location>
</feature>
<keyword evidence="2 8" id="KW-0690">Ribosome biogenesis</keyword>
<feature type="compositionally biased region" description="Acidic residues" evidence="9">
    <location>
        <begin position="411"/>
        <end position="433"/>
    </location>
</feature>
<dbReference type="InterPro" id="IPR002877">
    <property type="entry name" value="RNA_MeTrfase_FtsJ_dom"/>
</dbReference>
<evidence type="ECO:0000256" key="7">
    <source>
        <dbReference type="ARBA" id="ARBA00023242"/>
    </source>
</evidence>
<dbReference type="Pfam" id="PF01728">
    <property type="entry name" value="FtsJ"/>
    <property type="match status" value="1"/>
</dbReference>
<comment type="similarity">
    <text evidence="8">Belongs to the class I-like SAM-binding methyltransferase superfamily. RNA methyltransferase RlmE family. SPB1 subfamily.</text>
</comment>
<feature type="binding site" evidence="8">
    <location>
        <position position="56"/>
    </location>
    <ligand>
        <name>S-adenosyl-L-methionine</name>
        <dbReference type="ChEBI" id="CHEBI:59789"/>
    </ligand>
</feature>
<feature type="binding site" evidence="8">
    <location>
        <position position="58"/>
    </location>
    <ligand>
        <name>S-adenosyl-L-methionine</name>
        <dbReference type="ChEBI" id="CHEBI:59789"/>
    </ligand>
</feature>
<evidence type="ECO:0000256" key="2">
    <source>
        <dbReference type="ARBA" id="ARBA00022517"/>
    </source>
</evidence>
<feature type="compositionally biased region" description="Basic residues" evidence="9">
    <location>
        <begin position="986"/>
        <end position="1010"/>
    </location>
</feature>
<evidence type="ECO:0000256" key="9">
    <source>
        <dbReference type="SAM" id="MobiDB-lite"/>
    </source>
</evidence>
<protein>
    <recommendedName>
        <fullName evidence="8">Putative rRNA methyltransferase</fullName>
        <ecNumber evidence="8">2.1.1.-</ecNumber>
    </recommendedName>
    <alternativeName>
        <fullName evidence="8">2'-O-ribose RNA methyltransferase SPB1 homolog</fullName>
    </alternativeName>
</protein>
<dbReference type="HAMAP" id="MF_01547">
    <property type="entry name" value="RNA_methyltr_E"/>
    <property type="match status" value="1"/>
</dbReference>
<dbReference type="InterPro" id="IPR028589">
    <property type="entry name" value="SPB1-like"/>
</dbReference>
<feature type="coiled-coil region" evidence="8">
    <location>
        <begin position="890"/>
        <end position="921"/>
    </location>
</feature>
<dbReference type="Gene3D" id="3.40.50.150">
    <property type="entry name" value="Vaccinia Virus protein VP39"/>
    <property type="match status" value="1"/>
</dbReference>